<name>A0A8H3TPC2_9TREE</name>
<protein>
    <recommendedName>
        <fullName evidence="4 13">Adenine DNA glycosylase</fullName>
        <ecNumber evidence="3 13">3.2.2.31</ecNumber>
    </recommendedName>
</protein>
<evidence type="ECO:0000256" key="12">
    <source>
        <dbReference type="ARBA" id="ARBA00023295"/>
    </source>
</evidence>
<dbReference type="Gene3D" id="1.10.340.30">
    <property type="entry name" value="Hypothetical protein, domain 2"/>
    <property type="match status" value="1"/>
</dbReference>
<evidence type="ECO:0000313" key="17">
    <source>
        <dbReference type="Proteomes" id="UP000620104"/>
    </source>
</evidence>
<keyword evidence="5" id="KW-0004">4Fe-4S</keyword>
<keyword evidence="6" id="KW-0479">Metal-binding</keyword>
<dbReference type="GO" id="GO:0006285">
    <property type="term" value="P:base-excision repair, AP site formation"/>
    <property type="evidence" value="ECO:0007669"/>
    <property type="project" value="UniProtKB-ARBA"/>
</dbReference>
<dbReference type="EMBL" id="BLZA01000007">
    <property type="protein sequence ID" value="GHJ84468.1"/>
    <property type="molecule type" value="Genomic_DNA"/>
</dbReference>
<evidence type="ECO:0000259" key="15">
    <source>
        <dbReference type="SMART" id="SM00478"/>
    </source>
</evidence>
<evidence type="ECO:0000256" key="6">
    <source>
        <dbReference type="ARBA" id="ARBA00022723"/>
    </source>
</evidence>
<dbReference type="SUPFAM" id="SSF48150">
    <property type="entry name" value="DNA-glycosylase"/>
    <property type="match status" value="1"/>
</dbReference>
<keyword evidence="11" id="KW-0234">DNA repair</keyword>
<dbReference type="GO" id="GO:0035485">
    <property type="term" value="F:adenine/guanine mispair binding"/>
    <property type="evidence" value="ECO:0007669"/>
    <property type="project" value="TreeGrafter"/>
</dbReference>
<comment type="similarity">
    <text evidence="2 13">Belongs to the Nth/MutY family.</text>
</comment>
<comment type="function">
    <text evidence="13">Adenine glycosylase active on G-A mispairs.</text>
</comment>
<comment type="catalytic activity">
    <reaction evidence="1 13">
        <text>Hydrolyzes free adenine bases from 7,8-dihydro-8-oxoguanine:adenine mismatched double-stranded DNA, leaving an apurinic site.</text>
        <dbReference type="EC" id="3.2.2.31"/>
    </reaction>
</comment>
<evidence type="ECO:0000256" key="11">
    <source>
        <dbReference type="ARBA" id="ARBA00023204"/>
    </source>
</evidence>
<dbReference type="OrthoDB" id="10248838at2759"/>
<dbReference type="InterPro" id="IPR003265">
    <property type="entry name" value="HhH-GPD_domain"/>
</dbReference>
<dbReference type="InterPro" id="IPR023170">
    <property type="entry name" value="HhH_base_excis_C"/>
</dbReference>
<evidence type="ECO:0000313" key="16">
    <source>
        <dbReference type="EMBL" id="GHJ84468.1"/>
    </source>
</evidence>
<keyword evidence="8" id="KW-0378">Hydrolase</keyword>
<comment type="caution">
    <text evidence="16">The sequence shown here is derived from an EMBL/GenBank/DDBJ whole genome shotgun (WGS) entry which is preliminary data.</text>
</comment>
<dbReference type="Pfam" id="PF00730">
    <property type="entry name" value="HhH-GPD"/>
    <property type="match status" value="1"/>
</dbReference>
<sequence length="589" mass="65725">MRTPNADKLNVAMRTSLRKRKFTTTVILSDSDDHVDDNIDGEYKAAVFVVDSPDEYDDKKSDESEEDLKSKAQRRRKSPSTKPKPAIKRVKSCPTSQDPSSIEDVVSDWRPHSKAYHDADRIMALQDDLLQWFETVREKRAMPWRKVYNGDLAMTEKGQRAYEIWVSEVMLQQTQVTTVIPYWKKWMTTWPTIADLAQADVEQVNSAWKGLGYYRRARSLLAGAQRVMSDPKYKGRLPDVPAVMEKEIEGVGRYTAGAICSMAYGVRTPIVDGNIHRLLCRLLALHAPATSPALLKKLWTTAQALVDNLPADGAQPGDLNQALMELGSQICKPSNPDCGSCPLRTGCNAFAELSMKPTPPQNETTRCDVCVSAAGDSISVAAEPAVTIYPMKKQAKAPREQSTAVCLVEWNGQSRQTGDKKWLLVKRPDKGLLAGLLEPPSIIIDAGLDTKERRSRLCSHVVGLLEPTTRPESSMDVVRDINRYSYLHDYVHVFSHIRMTYHVHRLCIDAPEPPALCSGETETTWLGMDEIAMANITTGTKNIIKELYDPPQLRDTRQKKAGTTRKPRAKAVPAVTGEKIVKIIKMPGT</sequence>
<dbReference type="SUPFAM" id="SSF55811">
    <property type="entry name" value="Nudix"/>
    <property type="match status" value="1"/>
</dbReference>
<dbReference type="Gene3D" id="3.90.79.10">
    <property type="entry name" value="Nucleoside Triphosphate Pyrophosphohydrolase"/>
    <property type="match status" value="1"/>
</dbReference>
<feature type="compositionally biased region" description="Basic and acidic residues" evidence="14">
    <location>
        <begin position="57"/>
        <end position="70"/>
    </location>
</feature>
<dbReference type="InterPro" id="IPR011257">
    <property type="entry name" value="DNA_glycosylase"/>
</dbReference>
<dbReference type="CDD" id="cd00056">
    <property type="entry name" value="ENDO3c"/>
    <property type="match status" value="1"/>
</dbReference>
<evidence type="ECO:0000256" key="5">
    <source>
        <dbReference type="ARBA" id="ARBA00022485"/>
    </source>
</evidence>
<reference evidence="16" key="1">
    <citation type="submission" date="2020-07" db="EMBL/GenBank/DDBJ databases">
        <title>Draft Genome Sequence of a Deep-Sea Yeast, Naganishia (Cryptococcus) liquefaciens strain N6.</title>
        <authorList>
            <person name="Han Y.W."/>
            <person name="Kajitani R."/>
            <person name="Morimoto H."/>
            <person name="Parhat M."/>
            <person name="Tsubouchi H."/>
            <person name="Bakenova O."/>
            <person name="Ogata M."/>
            <person name="Argunhan B."/>
            <person name="Aoki R."/>
            <person name="Kajiwara S."/>
            <person name="Itoh T."/>
            <person name="Iwasaki H."/>
        </authorList>
    </citation>
    <scope>NUCLEOTIDE SEQUENCE</scope>
    <source>
        <strain evidence="16">N6</strain>
    </source>
</reference>
<evidence type="ECO:0000256" key="1">
    <source>
        <dbReference type="ARBA" id="ARBA00000843"/>
    </source>
</evidence>
<dbReference type="SMART" id="SM00478">
    <property type="entry name" value="ENDO3c"/>
    <property type="match status" value="1"/>
</dbReference>
<evidence type="ECO:0000256" key="8">
    <source>
        <dbReference type="ARBA" id="ARBA00022801"/>
    </source>
</evidence>
<evidence type="ECO:0000256" key="13">
    <source>
        <dbReference type="RuleBase" id="RU365096"/>
    </source>
</evidence>
<organism evidence="16 17">
    <name type="scientific">Naganishia liquefaciens</name>
    <dbReference type="NCBI Taxonomy" id="104408"/>
    <lineage>
        <taxon>Eukaryota</taxon>
        <taxon>Fungi</taxon>
        <taxon>Dikarya</taxon>
        <taxon>Basidiomycota</taxon>
        <taxon>Agaricomycotina</taxon>
        <taxon>Tremellomycetes</taxon>
        <taxon>Filobasidiales</taxon>
        <taxon>Filobasidiaceae</taxon>
        <taxon>Naganishia</taxon>
    </lineage>
</organism>
<evidence type="ECO:0000256" key="14">
    <source>
        <dbReference type="SAM" id="MobiDB-lite"/>
    </source>
</evidence>
<feature type="compositionally biased region" description="Basic residues" evidence="14">
    <location>
        <begin position="71"/>
        <end position="91"/>
    </location>
</feature>
<dbReference type="InterPro" id="IPR003651">
    <property type="entry name" value="Endonuclease3_FeS-loop_motif"/>
</dbReference>
<dbReference type="InterPro" id="IPR044298">
    <property type="entry name" value="MIG/MutY"/>
</dbReference>
<evidence type="ECO:0000256" key="9">
    <source>
        <dbReference type="ARBA" id="ARBA00023004"/>
    </source>
</evidence>
<keyword evidence="9 13" id="KW-0408">Iron</keyword>
<dbReference type="AlphaFoldDB" id="A0A8H3TPC2"/>
<keyword evidence="7 13" id="KW-0227">DNA damage</keyword>
<comment type="cofactor">
    <cofactor evidence="13">
        <name>[4Fe-4S] cluster</name>
        <dbReference type="ChEBI" id="CHEBI:49883"/>
    </cofactor>
    <text evidence="13">Binds 1 [4Fe-4S] cluster.</text>
</comment>
<dbReference type="GO" id="GO:0034039">
    <property type="term" value="F:8-oxo-7,8-dihydroguanine DNA N-glycosylase activity"/>
    <property type="evidence" value="ECO:0007669"/>
    <property type="project" value="TreeGrafter"/>
</dbReference>
<dbReference type="CDD" id="cd03431">
    <property type="entry name" value="NUDIX_DNA_Glycosylase_C-MutY"/>
    <property type="match status" value="1"/>
</dbReference>
<evidence type="ECO:0000256" key="3">
    <source>
        <dbReference type="ARBA" id="ARBA00012045"/>
    </source>
</evidence>
<evidence type="ECO:0000256" key="10">
    <source>
        <dbReference type="ARBA" id="ARBA00023014"/>
    </source>
</evidence>
<dbReference type="PANTHER" id="PTHR42944:SF1">
    <property type="entry name" value="ADENINE DNA GLYCOSYLASE"/>
    <property type="match status" value="1"/>
</dbReference>
<feature type="domain" description="HhH-GPD" evidence="15">
    <location>
        <begin position="170"/>
        <end position="329"/>
    </location>
</feature>
<keyword evidence="10" id="KW-0411">Iron-sulfur</keyword>
<evidence type="ECO:0000256" key="4">
    <source>
        <dbReference type="ARBA" id="ARBA00022023"/>
    </source>
</evidence>
<dbReference type="InterPro" id="IPR029119">
    <property type="entry name" value="MutY_C"/>
</dbReference>
<dbReference type="GO" id="GO:0032357">
    <property type="term" value="F:oxidized purine DNA binding"/>
    <property type="evidence" value="ECO:0007669"/>
    <property type="project" value="TreeGrafter"/>
</dbReference>
<accession>A0A8H3TPC2</accession>
<dbReference type="GO" id="GO:0005634">
    <property type="term" value="C:nucleus"/>
    <property type="evidence" value="ECO:0007669"/>
    <property type="project" value="TreeGrafter"/>
</dbReference>
<dbReference type="SMART" id="SM00525">
    <property type="entry name" value="FES"/>
    <property type="match status" value="1"/>
</dbReference>
<dbReference type="PANTHER" id="PTHR42944">
    <property type="entry name" value="ADENINE DNA GLYCOSYLASE"/>
    <property type="match status" value="1"/>
</dbReference>
<evidence type="ECO:0000256" key="7">
    <source>
        <dbReference type="ARBA" id="ARBA00022763"/>
    </source>
</evidence>
<dbReference type="GO" id="GO:0046872">
    <property type="term" value="F:metal ion binding"/>
    <property type="evidence" value="ECO:0007669"/>
    <property type="project" value="UniProtKB-UniRule"/>
</dbReference>
<gene>
    <name evidence="16" type="ORF">NliqN6_0870</name>
</gene>
<dbReference type="GO" id="GO:0006298">
    <property type="term" value="P:mismatch repair"/>
    <property type="evidence" value="ECO:0007669"/>
    <property type="project" value="TreeGrafter"/>
</dbReference>
<proteinExistence type="inferred from homology"/>
<dbReference type="Proteomes" id="UP000620104">
    <property type="component" value="Unassembled WGS sequence"/>
</dbReference>
<keyword evidence="17" id="KW-1185">Reference proteome</keyword>
<dbReference type="Pfam" id="PF14815">
    <property type="entry name" value="NUDIX_4"/>
    <property type="match status" value="1"/>
</dbReference>
<dbReference type="GO" id="GO:0051539">
    <property type="term" value="F:4 iron, 4 sulfur cluster binding"/>
    <property type="evidence" value="ECO:0007669"/>
    <property type="project" value="UniProtKB-UniRule"/>
</dbReference>
<feature type="region of interest" description="Disordered" evidence="14">
    <location>
        <begin position="54"/>
        <end position="103"/>
    </location>
</feature>
<dbReference type="FunFam" id="1.10.340.30:FF:000002">
    <property type="entry name" value="Adenine DNA glycosylase"/>
    <property type="match status" value="1"/>
</dbReference>
<evidence type="ECO:0000256" key="2">
    <source>
        <dbReference type="ARBA" id="ARBA00008343"/>
    </source>
</evidence>
<keyword evidence="12 13" id="KW-0326">Glycosidase</keyword>
<dbReference type="InterPro" id="IPR015797">
    <property type="entry name" value="NUDIX_hydrolase-like_dom_sf"/>
</dbReference>
<dbReference type="Gene3D" id="1.10.1670.10">
    <property type="entry name" value="Helix-hairpin-Helix base-excision DNA repair enzymes (C-terminal)"/>
    <property type="match status" value="1"/>
</dbReference>
<dbReference type="EC" id="3.2.2.31" evidence="3 13"/>
<dbReference type="GO" id="GO:0000701">
    <property type="term" value="F:purine-specific mismatch base pair DNA N-glycosylase activity"/>
    <property type="evidence" value="ECO:0007669"/>
    <property type="project" value="UniProtKB-EC"/>
</dbReference>